<evidence type="ECO:0000256" key="4">
    <source>
        <dbReference type="ARBA" id="ARBA00022840"/>
    </source>
</evidence>
<organism evidence="6 7">
    <name type="scientific">Aneurinibacillus aneurinilyticus</name>
    <name type="common">Bacillus aneurinolyticus</name>
    <dbReference type="NCBI Taxonomy" id="1391"/>
    <lineage>
        <taxon>Bacteria</taxon>
        <taxon>Bacillati</taxon>
        <taxon>Bacillota</taxon>
        <taxon>Bacilli</taxon>
        <taxon>Bacillales</taxon>
        <taxon>Paenibacillaceae</taxon>
        <taxon>Aneurinibacillus group</taxon>
        <taxon>Aneurinibacillus</taxon>
    </lineage>
</organism>
<dbReference type="PROSITE" id="PS50893">
    <property type="entry name" value="ABC_TRANSPORTER_2"/>
    <property type="match status" value="1"/>
</dbReference>
<evidence type="ECO:0000313" key="6">
    <source>
        <dbReference type="EMBL" id="NME99934.1"/>
    </source>
</evidence>
<comment type="caution">
    <text evidence="6">The sequence shown here is derived from an EMBL/GenBank/DDBJ whole genome shotgun (WGS) entry which is preliminary data.</text>
</comment>
<evidence type="ECO:0000259" key="5">
    <source>
        <dbReference type="PROSITE" id="PS50893"/>
    </source>
</evidence>
<evidence type="ECO:0000256" key="1">
    <source>
        <dbReference type="ARBA" id="ARBA00005417"/>
    </source>
</evidence>
<name>A0A848CR64_ANEAE</name>
<dbReference type="GO" id="GO:0005524">
    <property type="term" value="F:ATP binding"/>
    <property type="evidence" value="ECO:0007669"/>
    <property type="project" value="UniProtKB-KW"/>
</dbReference>
<keyword evidence="4 6" id="KW-0067">ATP-binding</keyword>
<gene>
    <name evidence="6" type="ORF">HF838_16995</name>
</gene>
<dbReference type="PANTHER" id="PTHR43335:SF4">
    <property type="entry name" value="ABC TRANSPORTER, ATP-BINDING PROTEIN"/>
    <property type="match status" value="1"/>
</dbReference>
<dbReference type="AlphaFoldDB" id="A0A848CR64"/>
<feature type="domain" description="ABC transporter" evidence="5">
    <location>
        <begin position="7"/>
        <end position="236"/>
    </location>
</feature>
<dbReference type="PANTHER" id="PTHR43335">
    <property type="entry name" value="ABC TRANSPORTER, ATP-BINDING PROTEIN"/>
    <property type="match status" value="1"/>
</dbReference>
<evidence type="ECO:0000313" key="7">
    <source>
        <dbReference type="Proteomes" id="UP000561326"/>
    </source>
</evidence>
<dbReference type="EMBL" id="JABAGO010000037">
    <property type="protein sequence ID" value="NME99934.1"/>
    <property type="molecule type" value="Genomic_DNA"/>
</dbReference>
<reference evidence="6 7" key="1">
    <citation type="submission" date="2020-04" db="EMBL/GenBank/DDBJ databases">
        <authorList>
            <person name="Hitch T.C.A."/>
            <person name="Wylensek D."/>
            <person name="Clavel T."/>
        </authorList>
    </citation>
    <scope>NUCLEOTIDE SEQUENCE [LARGE SCALE GENOMIC DNA]</scope>
    <source>
        <strain evidence="6 7">WB01_D5_05</strain>
    </source>
</reference>
<dbReference type="InterPro" id="IPR003439">
    <property type="entry name" value="ABC_transporter-like_ATP-bd"/>
</dbReference>
<dbReference type="PROSITE" id="PS00211">
    <property type="entry name" value="ABC_TRANSPORTER_1"/>
    <property type="match status" value="1"/>
</dbReference>
<dbReference type="InterPro" id="IPR003593">
    <property type="entry name" value="AAA+_ATPase"/>
</dbReference>
<dbReference type="Gene3D" id="3.40.50.300">
    <property type="entry name" value="P-loop containing nucleotide triphosphate hydrolases"/>
    <property type="match status" value="1"/>
</dbReference>
<comment type="similarity">
    <text evidence="1">Belongs to the ABC transporter superfamily.</text>
</comment>
<evidence type="ECO:0000256" key="2">
    <source>
        <dbReference type="ARBA" id="ARBA00022448"/>
    </source>
</evidence>
<dbReference type="InterPro" id="IPR027417">
    <property type="entry name" value="P-loop_NTPase"/>
</dbReference>
<dbReference type="SMART" id="SM00382">
    <property type="entry name" value="AAA"/>
    <property type="match status" value="1"/>
</dbReference>
<dbReference type="Proteomes" id="UP000561326">
    <property type="component" value="Unassembled WGS sequence"/>
</dbReference>
<keyword evidence="2" id="KW-0813">Transport</keyword>
<dbReference type="RefSeq" id="WP_168975837.1">
    <property type="nucleotide sequence ID" value="NZ_JABAGO010000037.1"/>
</dbReference>
<proteinExistence type="inferred from homology"/>
<evidence type="ECO:0000256" key="3">
    <source>
        <dbReference type="ARBA" id="ARBA00022741"/>
    </source>
</evidence>
<accession>A0A848CR64</accession>
<dbReference type="Pfam" id="PF00005">
    <property type="entry name" value="ABC_tran"/>
    <property type="match status" value="1"/>
</dbReference>
<protein>
    <submittedName>
        <fullName evidence="6">ABC transporter ATP-binding protein</fullName>
    </submittedName>
</protein>
<dbReference type="GO" id="GO:0016887">
    <property type="term" value="F:ATP hydrolysis activity"/>
    <property type="evidence" value="ECO:0007669"/>
    <property type="project" value="InterPro"/>
</dbReference>
<sequence length="308" mass="34109">MTSQNAIKVQHVSKNIGGNDLIKDLSFSIQRGEICGLLGPNGAGKTLTIRMMVGLISITEGDIFIEGHSVRTQRTNALRHIGAIVENPDLYSYMTGIQNLKHFARMYKQPITKERMMEVAELVELTDAIHNKVKTYSLGMRQRLGIAQALLHKPSVLILDEPTNGLDPAGIHQLRNYLYQLAKEENIAVIISSHLLSEIELMCDRVVIIQNGAFVGEHNIKAAKEANTQVEMEVEFEITEPVRAATLLTNIPIIRTTERTITVSTTKQHIPELVATLVQNGIGVFQVQIKTKSLEETFLSITGGTHPS</sequence>
<dbReference type="InterPro" id="IPR017871">
    <property type="entry name" value="ABC_transporter-like_CS"/>
</dbReference>
<dbReference type="SUPFAM" id="SSF52540">
    <property type="entry name" value="P-loop containing nucleoside triphosphate hydrolases"/>
    <property type="match status" value="1"/>
</dbReference>
<keyword evidence="3" id="KW-0547">Nucleotide-binding</keyword>